<comment type="caution">
    <text evidence="3">The sequence shown here is derived from an EMBL/GenBank/DDBJ whole genome shotgun (WGS) entry which is preliminary data.</text>
</comment>
<feature type="compositionally biased region" description="Polar residues" evidence="1">
    <location>
        <begin position="63"/>
        <end position="73"/>
    </location>
</feature>
<keyword evidence="2" id="KW-0812">Transmembrane</keyword>
<keyword evidence="4" id="KW-1185">Reference proteome</keyword>
<dbReference type="Proteomes" id="UP000811255">
    <property type="component" value="Unassembled WGS sequence"/>
</dbReference>
<feature type="region of interest" description="Disordered" evidence="1">
    <location>
        <begin position="51"/>
        <end position="111"/>
    </location>
</feature>
<organism evidence="3 4">
    <name type="scientific">Croceibacterium selenioxidans</name>
    <dbReference type="NCBI Taxonomy" id="2838833"/>
    <lineage>
        <taxon>Bacteria</taxon>
        <taxon>Pseudomonadati</taxon>
        <taxon>Pseudomonadota</taxon>
        <taxon>Alphaproteobacteria</taxon>
        <taxon>Sphingomonadales</taxon>
        <taxon>Erythrobacteraceae</taxon>
        <taxon>Croceibacterium</taxon>
    </lineage>
</organism>
<keyword evidence="2" id="KW-1133">Transmembrane helix</keyword>
<evidence type="ECO:0000256" key="1">
    <source>
        <dbReference type="SAM" id="MobiDB-lite"/>
    </source>
</evidence>
<evidence type="ECO:0000313" key="3">
    <source>
        <dbReference type="EMBL" id="MBT2132771.1"/>
    </source>
</evidence>
<keyword evidence="2" id="KW-0472">Membrane</keyword>
<evidence type="ECO:0000313" key="4">
    <source>
        <dbReference type="Proteomes" id="UP000811255"/>
    </source>
</evidence>
<reference evidence="3 4" key="1">
    <citation type="submission" date="2021-05" db="EMBL/GenBank/DDBJ databases">
        <title>Croceibacterium sp. LX-88 genome sequence.</title>
        <authorList>
            <person name="Luo X."/>
        </authorList>
    </citation>
    <scope>NUCLEOTIDE SEQUENCE [LARGE SCALE GENOMIC DNA]</scope>
    <source>
        <strain evidence="3 4">LX-88</strain>
    </source>
</reference>
<name>A0ABS5VZ20_9SPHN</name>
<accession>A0ABS5VZ20</accession>
<proteinExistence type="predicted"/>
<evidence type="ECO:0000256" key="2">
    <source>
        <dbReference type="SAM" id="Phobius"/>
    </source>
</evidence>
<protein>
    <submittedName>
        <fullName evidence="3">Uncharacterized protein</fullName>
    </submittedName>
</protein>
<feature type="transmembrane region" description="Helical" evidence="2">
    <location>
        <begin position="23"/>
        <end position="44"/>
    </location>
</feature>
<sequence length="111" mass="11460">MANEQDEIHAETDAARAGSTPHIVRWILILSLFAAIVLLSLIWITGAATRGPGPQNVEYSEAAQGSSTESIVSDNADKLQAPKAGDVGSAPLPTVENQAEPAPSPTANTGN</sequence>
<dbReference type="RefSeq" id="WP_214533858.1">
    <property type="nucleotide sequence ID" value="NZ_JAHFVK010000001.1"/>
</dbReference>
<gene>
    <name evidence="3" type="ORF">KK137_00360</name>
</gene>
<dbReference type="EMBL" id="JAHFVK010000001">
    <property type="protein sequence ID" value="MBT2132771.1"/>
    <property type="molecule type" value="Genomic_DNA"/>
</dbReference>